<sequence>MFLKPSQVQRRLVRAKINKLGTGSGQSASAPVASVIEGYHQKKLYPRIYKQQPCYSGVDHDRIMIGKPSRPAEDLDFTGVKFGVLPQYLVEEFKSCPMEGRQNMAAQNLRLSAAACSTDGANYNVSRSLLYLACPVEDGNLN</sequence>
<proteinExistence type="predicted"/>
<dbReference type="AlphaFoldDB" id="A0A7R9ISY6"/>
<dbReference type="EMBL" id="OE010487">
    <property type="protein sequence ID" value="CAD7464045.1"/>
    <property type="molecule type" value="Genomic_DNA"/>
</dbReference>
<reference evidence="1" key="1">
    <citation type="submission" date="2020-11" db="EMBL/GenBank/DDBJ databases">
        <authorList>
            <person name="Tran Van P."/>
        </authorList>
    </citation>
    <scope>NUCLEOTIDE SEQUENCE</scope>
</reference>
<protein>
    <submittedName>
        <fullName evidence="1">Uncharacterized protein</fullName>
    </submittedName>
</protein>
<gene>
    <name evidence="1" type="ORF">TTEB3V08_LOCUS11924</name>
</gene>
<organism evidence="1">
    <name type="scientific">Timema tahoe</name>
    <dbReference type="NCBI Taxonomy" id="61484"/>
    <lineage>
        <taxon>Eukaryota</taxon>
        <taxon>Metazoa</taxon>
        <taxon>Ecdysozoa</taxon>
        <taxon>Arthropoda</taxon>
        <taxon>Hexapoda</taxon>
        <taxon>Insecta</taxon>
        <taxon>Pterygota</taxon>
        <taxon>Neoptera</taxon>
        <taxon>Polyneoptera</taxon>
        <taxon>Phasmatodea</taxon>
        <taxon>Timematodea</taxon>
        <taxon>Timematoidea</taxon>
        <taxon>Timematidae</taxon>
        <taxon>Timema</taxon>
    </lineage>
</organism>
<name>A0A7R9ISY6_9NEOP</name>
<evidence type="ECO:0000313" key="1">
    <source>
        <dbReference type="EMBL" id="CAD7464045.1"/>
    </source>
</evidence>
<accession>A0A7R9ISY6</accession>